<dbReference type="InterPro" id="IPR036526">
    <property type="entry name" value="C-N_Hydrolase_sf"/>
</dbReference>
<name>A0A8J4Y588_CHIOP</name>
<evidence type="ECO:0000256" key="1">
    <source>
        <dbReference type="ARBA" id="ARBA00008225"/>
    </source>
</evidence>
<feature type="chain" id="PRO_5035291628" evidence="2">
    <location>
        <begin position="21"/>
        <end position="475"/>
    </location>
</feature>
<dbReference type="AlphaFoldDB" id="A0A8J4Y588"/>
<accession>A0A8J4Y588</accession>
<evidence type="ECO:0000313" key="5">
    <source>
        <dbReference type="Proteomes" id="UP000770661"/>
    </source>
</evidence>
<dbReference type="Pfam" id="PF00795">
    <property type="entry name" value="CN_hydrolase"/>
    <property type="match status" value="1"/>
</dbReference>
<keyword evidence="2" id="KW-0732">Signal</keyword>
<evidence type="ECO:0000259" key="3">
    <source>
        <dbReference type="PROSITE" id="PS50263"/>
    </source>
</evidence>
<dbReference type="PROSITE" id="PS50263">
    <property type="entry name" value="CN_HYDROLASE"/>
    <property type="match status" value="1"/>
</dbReference>
<dbReference type="Gene3D" id="3.60.110.10">
    <property type="entry name" value="Carbon-nitrogen hydrolase"/>
    <property type="match status" value="1"/>
</dbReference>
<comment type="similarity">
    <text evidence="1">Belongs to the carbon-nitrogen hydrolase superfamily. BTD/VNN family.</text>
</comment>
<protein>
    <submittedName>
        <fullName evidence="4">Biotinidase</fullName>
    </submittedName>
</protein>
<dbReference type="Proteomes" id="UP000770661">
    <property type="component" value="Unassembled WGS sequence"/>
</dbReference>
<evidence type="ECO:0000313" key="4">
    <source>
        <dbReference type="EMBL" id="KAG0716499.1"/>
    </source>
</evidence>
<evidence type="ECO:0000256" key="2">
    <source>
        <dbReference type="SAM" id="SignalP"/>
    </source>
</evidence>
<dbReference type="PANTHER" id="PTHR10609:SF14">
    <property type="entry name" value="BIOTINIDASE"/>
    <property type="match status" value="1"/>
</dbReference>
<organism evidence="4 5">
    <name type="scientific">Chionoecetes opilio</name>
    <name type="common">Atlantic snow crab</name>
    <name type="synonym">Cancer opilio</name>
    <dbReference type="NCBI Taxonomy" id="41210"/>
    <lineage>
        <taxon>Eukaryota</taxon>
        <taxon>Metazoa</taxon>
        <taxon>Ecdysozoa</taxon>
        <taxon>Arthropoda</taxon>
        <taxon>Crustacea</taxon>
        <taxon>Multicrustacea</taxon>
        <taxon>Malacostraca</taxon>
        <taxon>Eumalacostraca</taxon>
        <taxon>Eucarida</taxon>
        <taxon>Decapoda</taxon>
        <taxon>Pleocyemata</taxon>
        <taxon>Brachyura</taxon>
        <taxon>Eubrachyura</taxon>
        <taxon>Majoidea</taxon>
        <taxon>Majidae</taxon>
        <taxon>Chionoecetes</taxon>
    </lineage>
</organism>
<gene>
    <name evidence="4" type="primary">BTD</name>
    <name evidence="4" type="ORF">GWK47_009556</name>
</gene>
<dbReference type="InterPro" id="IPR040154">
    <property type="entry name" value="Biotinidase/VNN"/>
</dbReference>
<dbReference type="PANTHER" id="PTHR10609">
    <property type="entry name" value="BIOTINIDASE-RELATED"/>
    <property type="match status" value="1"/>
</dbReference>
<proteinExistence type="inferred from homology"/>
<dbReference type="EMBL" id="JACEEZ010018794">
    <property type="protein sequence ID" value="KAG0716499.1"/>
    <property type="molecule type" value="Genomic_DNA"/>
</dbReference>
<feature type="domain" description="CN hydrolase" evidence="3">
    <location>
        <begin position="36"/>
        <end position="325"/>
    </location>
</feature>
<keyword evidence="5" id="KW-1185">Reference proteome</keyword>
<comment type="caution">
    <text evidence="4">The sequence shown here is derived from an EMBL/GenBank/DDBJ whole genome shotgun (WGS) entry which is preliminary data.</text>
</comment>
<dbReference type="SUPFAM" id="SSF56317">
    <property type="entry name" value="Carbon-nitrogen hydrolase"/>
    <property type="match status" value="1"/>
</dbReference>
<dbReference type="OrthoDB" id="10250282at2759"/>
<feature type="signal peptide" evidence="2">
    <location>
        <begin position="1"/>
        <end position="20"/>
    </location>
</feature>
<dbReference type="InterPro" id="IPR003010">
    <property type="entry name" value="C-N_Hydrolase"/>
</dbReference>
<reference evidence="4" key="1">
    <citation type="submission" date="2020-07" db="EMBL/GenBank/DDBJ databases">
        <title>The High-quality genome of the commercially important snow crab, Chionoecetes opilio.</title>
        <authorList>
            <person name="Jeong J.-H."/>
            <person name="Ryu S."/>
        </authorList>
    </citation>
    <scope>NUCLEOTIDE SEQUENCE</scope>
    <source>
        <strain evidence="4">MADBK_172401_WGS</strain>
        <tissue evidence="4">Digestive gland</tissue>
    </source>
</reference>
<sequence>MNVLQFIWVVELALAAGVVALPADQRRVRAGDQVAYVGAVLEYESYHQPTEAGGEGITLENAVILSEYVAKAKAQGADILVTPEYAVQSLFMDSDIFPVTQYVPDPELHAVPCGMIDDRLNFKALRTLSCAAQVNQLYVVVDVAEASPCTSEAAAQSPFNNTLDTAYECPSDGRIYYNTQVVFDRNGTVIARYRKKNLYLEPQFKAGVESDETAIFVTDFGVAFSLQICFDIAYLHPGLMNVVGRGVRDVAMSTAWIDILPFFMAPSVQNGWSRHLGVNLLVSGHHLPERAKLGSGIYRGFSDLEHTYVYDPDSGNKLIVSEVETIAAADGVRRSKLQLNTAMTSEPVNVVEDDNSRVQEKPRREHLLYNDDLSDYSNLHLAPSSSGEPQVVDLCHNDDICCSLTYSSSSSLNYSLLAYSGPMLQGHDTYAMYIQVPFTAYHVLLSCPHFAAGCANGFPPLPSLPRNSCLAEVFT</sequence>